<evidence type="ECO:0000313" key="5">
    <source>
        <dbReference type="Proteomes" id="UP000233419"/>
    </source>
</evidence>
<dbReference type="KEGG" id="msyr:CXP39_01360"/>
<keyword evidence="1" id="KW-0238">DNA-binding</keyword>
<evidence type="ECO:0000256" key="2">
    <source>
        <dbReference type="SAM" id="Coils"/>
    </source>
</evidence>
<feature type="domain" description="HTH merR-type" evidence="3">
    <location>
        <begin position="6"/>
        <end position="72"/>
    </location>
</feature>
<accession>A0A2K9BUR0</accession>
<dbReference type="GO" id="GO:0003700">
    <property type="term" value="F:DNA-binding transcription factor activity"/>
    <property type="evidence" value="ECO:0007669"/>
    <property type="project" value="InterPro"/>
</dbReference>
<dbReference type="RefSeq" id="WP_051591905.1">
    <property type="nucleotide sequence ID" value="NZ_CP025257.1"/>
</dbReference>
<evidence type="ECO:0000256" key="1">
    <source>
        <dbReference type="ARBA" id="ARBA00023125"/>
    </source>
</evidence>
<sequence>MDKVGIKELSKLFNVSEQTVRFYDSKGLFPFFYRESNNYRFTYEKDLQWFRMVFLLRKSGMEIKNIQRYINLCMEGDQTLIERLEIIQSQKISLQSKIDDLQDEMRVLTSKEQHYQMVIETGTVDDWNPVNFKELLQKTN</sequence>
<dbReference type="InterPro" id="IPR047057">
    <property type="entry name" value="MerR_fam"/>
</dbReference>
<dbReference type="InterPro" id="IPR009061">
    <property type="entry name" value="DNA-bd_dom_put_sf"/>
</dbReference>
<dbReference type="Proteomes" id="UP000233419">
    <property type="component" value="Chromosome"/>
</dbReference>
<dbReference type="SMART" id="SM00422">
    <property type="entry name" value="HTH_MERR"/>
    <property type="match status" value="1"/>
</dbReference>
<organism evidence="4 5">
    <name type="scientific">Mesoplasma syrphidae</name>
    <dbReference type="NCBI Taxonomy" id="225999"/>
    <lineage>
        <taxon>Bacteria</taxon>
        <taxon>Bacillati</taxon>
        <taxon>Mycoplasmatota</taxon>
        <taxon>Mollicutes</taxon>
        <taxon>Entomoplasmatales</taxon>
        <taxon>Entomoplasmataceae</taxon>
        <taxon>Mesoplasma</taxon>
    </lineage>
</organism>
<dbReference type="EMBL" id="CP025257">
    <property type="protein sequence ID" value="AUF83450.1"/>
    <property type="molecule type" value="Genomic_DNA"/>
</dbReference>
<dbReference type="InterPro" id="IPR000551">
    <property type="entry name" value="MerR-type_HTH_dom"/>
</dbReference>
<dbReference type="PANTHER" id="PTHR30204">
    <property type="entry name" value="REDOX-CYCLING DRUG-SENSING TRANSCRIPTIONAL ACTIVATOR SOXR"/>
    <property type="match status" value="1"/>
</dbReference>
<name>A0A2K9BUR0_9MOLU</name>
<dbReference type="Pfam" id="PF13411">
    <property type="entry name" value="MerR_1"/>
    <property type="match status" value="1"/>
</dbReference>
<dbReference type="GO" id="GO:0003677">
    <property type="term" value="F:DNA binding"/>
    <property type="evidence" value="ECO:0007669"/>
    <property type="project" value="UniProtKB-KW"/>
</dbReference>
<dbReference type="PROSITE" id="PS50937">
    <property type="entry name" value="HTH_MERR_2"/>
    <property type="match status" value="1"/>
</dbReference>
<proteinExistence type="predicted"/>
<dbReference type="Gene3D" id="1.10.1660.10">
    <property type="match status" value="1"/>
</dbReference>
<dbReference type="AlphaFoldDB" id="A0A2K9BUR0"/>
<dbReference type="CDD" id="cd01109">
    <property type="entry name" value="HTH_YyaN"/>
    <property type="match status" value="1"/>
</dbReference>
<feature type="coiled-coil region" evidence="2">
    <location>
        <begin position="84"/>
        <end position="111"/>
    </location>
</feature>
<protein>
    <submittedName>
        <fullName evidence="4">MerR family transcriptional regulator</fullName>
    </submittedName>
</protein>
<gene>
    <name evidence="4" type="ORF">CXP39_01360</name>
</gene>
<reference evidence="4 5" key="1">
    <citation type="submission" date="2017-12" db="EMBL/GenBank/DDBJ databases">
        <title>Mesoplasma syrphidae YJS, Complete Genome.</title>
        <authorList>
            <person name="Knight T.F."/>
            <person name="Citino T."/>
            <person name="Rubinstein R."/>
            <person name="Neuschaefer Z."/>
        </authorList>
    </citation>
    <scope>NUCLEOTIDE SEQUENCE [LARGE SCALE GENOMIC DNA]</scope>
    <source>
        <strain evidence="4 5">YJS</strain>
    </source>
</reference>
<dbReference type="PANTHER" id="PTHR30204:SF82">
    <property type="entry name" value="TRANSCRIPTIONAL REGULATOR, MERR FAMILY"/>
    <property type="match status" value="1"/>
</dbReference>
<dbReference type="SUPFAM" id="SSF46955">
    <property type="entry name" value="Putative DNA-binding domain"/>
    <property type="match status" value="1"/>
</dbReference>
<evidence type="ECO:0000313" key="4">
    <source>
        <dbReference type="EMBL" id="AUF83450.1"/>
    </source>
</evidence>
<keyword evidence="5" id="KW-1185">Reference proteome</keyword>
<evidence type="ECO:0000259" key="3">
    <source>
        <dbReference type="PROSITE" id="PS50937"/>
    </source>
</evidence>
<keyword evidence="2" id="KW-0175">Coiled coil</keyword>
<dbReference type="OrthoDB" id="9811174at2"/>